<gene>
    <name evidence="9" type="ORF">PECAL_4P21540</name>
</gene>
<keyword evidence="5" id="KW-0408">Iron</keyword>
<accession>A0A8J2SKU6</accession>
<evidence type="ECO:0000256" key="6">
    <source>
        <dbReference type="SAM" id="MobiDB-lite"/>
    </source>
</evidence>
<name>A0A8J2SKU6_9STRA</name>
<keyword evidence="10" id="KW-1185">Reference proteome</keyword>
<evidence type="ECO:0000256" key="1">
    <source>
        <dbReference type="ARBA" id="ARBA00001961"/>
    </source>
</evidence>
<reference evidence="9" key="1">
    <citation type="submission" date="2021-11" db="EMBL/GenBank/DDBJ databases">
        <authorList>
            <consortium name="Genoscope - CEA"/>
            <person name="William W."/>
        </authorList>
    </citation>
    <scope>NUCLEOTIDE SEQUENCE</scope>
</reference>
<keyword evidence="3" id="KW-0223">Dioxygenase</keyword>
<dbReference type="AlphaFoldDB" id="A0A8J2SKU6"/>
<evidence type="ECO:0000256" key="4">
    <source>
        <dbReference type="ARBA" id="ARBA00023002"/>
    </source>
</evidence>
<feature type="transmembrane region" description="Helical" evidence="7">
    <location>
        <begin position="39"/>
        <end position="56"/>
    </location>
</feature>
<dbReference type="EMBL" id="CAKKNE010000004">
    <property type="protein sequence ID" value="CAH0374848.1"/>
    <property type="molecule type" value="Genomic_DNA"/>
</dbReference>
<dbReference type="SMART" id="SM00702">
    <property type="entry name" value="P4Hc"/>
    <property type="match status" value="1"/>
</dbReference>
<sequence>MPKRRSNSPKKKQQPKDRSRSRSRDEENNGTSKNSNNRLLFAAVLGAVAAVTAYYWRNDAEDTPWQPRPSDAYAPLKKISGVLIEDFVPQRIIDELRYQLMDAVNGTCAAPTMVCFDPARVDVATGEAASLLPPWLANATAAEVVERPGASHCVQGIKEADAHAATASVSFVSSRDEFVAAKAVERAVQSAVGLPGSHGLFQQLLYYPEGAPGYASHRDCRDDAAAAAAAAGGAAPQERAFTTLLYLSDNASGDTDFPTLRVSIKPRAGLFVAWRSLKNSKCDPASTHAAGPVLVTDAPKLVLQRWYERTPYLPGPNAHGEPWTRCSLGEDGSVDSCRTYCASQRARAASDALRFGMEAFTAHKSGLDPDARAAAVEALSDALSLLPGLSLAQVLLAHALYDGAEIDEARICDLCARFLADYPSLKGVSEDAEVMLEELQCDGGLVERHRSLALHEIAAARGRPRAA</sequence>
<dbReference type="Gene3D" id="2.60.120.620">
    <property type="entry name" value="q2cbj1_9rhob like domain"/>
    <property type="match status" value="1"/>
</dbReference>
<dbReference type="InterPro" id="IPR006620">
    <property type="entry name" value="Pro_4_hyd_alph"/>
</dbReference>
<keyword evidence="7" id="KW-1133">Transmembrane helix</keyword>
<proteinExistence type="predicted"/>
<dbReference type="PROSITE" id="PS51471">
    <property type="entry name" value="FE2OG_OXY"/>
    <property type="match status" value="1"/>
</dbReference>
<feature type="domain" description="Fe2OG dioxygenase" evidence="8">
    <location>
        <begin position="196"/>
        <end position="309"/>
    </location>
</feature>
<protein>
    <recommendedName>
        <fullName evidence="8">Fe2OG dioxygenase domain-containing protein</fullName>
    </recommendedName>
</protein>
<keyword evidence="4" id="KW-0560">Oxidoreductase</keyword>
<keyword evidence="7" id="KW-0472">Membrane</keyword>
<evidence type="ECO:0000259" key="8">
    <source>
        <dbReference type="PROSITE" id="PS51471"/>
    </source>
</evidence>
<evidence type="ECO:0000256" key="2">
    <source>
        <dbReference type="ARBA" id="ARBA00022723"/>
    </source>
</evidence>
<dbReference type="GO" id="GO:0005783">
    <property type="term" value="C:endoplasmic reticulum"/>
    <property type="evidence" value="ECO:0007669"/>
    <property type="project" value="TreeGrafter"/>
</dbReference>
<dbReference type="GO" id="GO:0005506">
    <property type="term" value="F:iron ion binding"/>
    <property type="evidence" value="ECO:0007669"/>
    <property type="project" value="InterPro"/>
</dbReference>
<keyword evidence="7" id="KW-0812">Transmembrane</keyword>
<dbReference type="PANTHER" id="PTHR10869">
    <property type="entry name" value="PROLYL 4-HYDROXYLASE ALPHA SUBUNIT"/>
    <property type="match status" value="1"/>
</dbReference>
<dbReference type="GO" id="GO:0004656">
    <property type="term" value="F:procollagen-proline 4-dioxygenase activity"/>
    <property type="evidence" value="ECO:0007669"/>
    <property type="project" value="TreeGrafter"/>
</dbReference>
<feature type="compositionally biased region" description="Basic residues" evidence="6">
    <location>
        <begin position="1"/>
        <end position="13"/>
    </location>
</feature>
<comment type="cofactor">
    <cofactor evidence="1">
        <name>L-ascorbate</name>
        <dbReference type="ChEBI" id="CHEBI:38290"/>
    </cofactor>
</comment>
<feature type="compositionally biased region" description="Basic and acidic residues" evidence="6">
    <location>
        <begin position="14"/>
        <end position="27"/>
    </location>
</feature>
<dbReference type="InterPro" id="IPR045054">
    <property type="entry name" value="P4HA-like"/>
</dbReference>
<evidence type="ECO:0000313" key="9">
    <source>
        <dbReference type="EMBL" id="CAH0374848.1"/>
    </source>
</evidence>
<evidence type="ECO:0000256" key="5">
    <source>
        <dbReference type="ARBA" id="ARBA00023004"/>
    </source>
</evidence>
<dbReference type="OrthoDB" id="420380at2759"/>
<organism evidence="9 10">
    <name type="scientific">Pelagomonas calceolata</name>
    <dbReference type="NCBI Taxonomy" id="35677"/>
    <lineage>
        <taxon>Eukaryota</taxon>
        <taxon>Sar</taxon>
        <taxon>Stramenopiles</taxon>
        <taxon>Ochrophyta</taxon>
        <taxon>Pelagophyceae</taxon>
        <taxon>Pelagomonadales</taxon>
        <taxon>Pelagomonadaceae</taxon>
        <taxon>Pelagomonas</taxon>
    </lineage>
</organism>
<dbReference type="PANTHER" id="PTHR10869:SF246">
    <property type="entry name" value="TRANSMEMBRANE PROLYL 4-HYDROXYLASE"/>
    <property type="match status" value="1"/>
</dbReference>
<dbReference type="InterPro" id="IPR005123">
    <property type="entry name" value="Oxoglu/Fe-dep_dioxygenase_dom"/>
</dbReference>
<dbReference type="Proteomes" id="UP000789595">
    <property type="component" value="Unassembled WGS sequence"/>
</dbReference>
<dbReference type="GO" id="GO:0031418">
    <property type="term" value="F:L-ascorbic acid binding"/>
    <property type="evidence" value="ECO:0007669"/>
    <property type="project" value="InterPro"/>
</dbReference>
<keyword evidence="2" id="KW-0479">Metal-binding</keyword>
<comment type="caution">
    <text evidence="9">The sequence shown here is derived from an EMBL/GenBank/DDBJ whole genome shotgun (WGS) entry which is preliminary data.</text>
</comment>
<evidence type="ECO:0000256" key="7">
    <source>
        <dbReference type="SAM" id="Phobius"/>
    </source>
</evidence>
<evidence type="ECO:0000313" key="10">
    <source>
        <dbReference type="Proteomes" id="UP000789595"/>
    </source>
</evidence>
<feature type="region of interest" description="Disordered" evidence="6">
    <location>
        <begin position="1"/>
        <end position="34"/>
    </location>
</feature>
<evidence type="ECO:0000256" key="3">
    <source>
        <dbReference type="ARBA" id="ARBA00022964"/>
    </source>
</evidence>